<keyword evidence="8" id="KW-1185">Reference proteome</keyword>
<evidence type="ECO:0000256" key="4">
    <source>
        <dbReference type="ARBA" id="ARBA00022989"/>
    </source>
</evidence>
<dbReference type="OrthoDB" id="1600340at2759"/>
<comment type="caution">
    <text evidence="7">The sequence shown here is derived from an EMBL/GenBank/DDBJ whole genome shotgun (WGS) entry which is preliminary data.</text>
</comment>
<keyword evidence="6" id="KW-0325">Glycoprotein</keyword>
<evidence type="ECO:0000256" key="5">
    <source>
        <dbReference type="ARBA" id="ARBA00023136"/>
    </source>
</evidence>
<dbReference type="Proteomes" id="UP000283530">
    <property type="component" value="Unassembled WGS sequence"/>
</dbReference>
<gene>
    <name evidence="7" type="ORF">CKAN_02101800</name>
</gene>
<evidence type="ECO:0000313" key="8">
    <source>
        <dbReference type="Proteomes" id="UP000283530"/>
    </source>
</evidence>
<organism evidence="7 8">
    <name type="scientific">Cinnamomum micranthum f. kanehirae</name>
    <dbReference type="NCBI Taxonomy" id="337451"/>
    <lineage>
        <taxon>Eukaryota</taxon>
        <taxon>Viridiplantae</taxon>
        <taxon>Streptophyta</taxon>
        <taxon>Embryophyta</taxon>
        <taxon>Tracheophyta</taxon>
        <taxon>Spermatophyta</taxon>
        <taxon>Magnoliopsida</taxon>
        <taxon>Magnoliidae</taxon>
        <taxon>Laurales</taxon>
        <taxon>Lauraceae</taxon>
        <taxon>Cinnamomum</taxon>
    </lineage>
</organism>
<comment type="subcellular location">
    <subcellularLocation>
        <location evidence="1">Membrane</location>
        <topology evidence="1">Single-pass type I membrane protein</topology>
    </subcellularLocation>
</comment>
<proteinExistence type="predicted"/>
<sequence>MQSSTDNVDQAEFKRSLISGELNPSLLELKYLKHFDLSINSFGGKVIPKFISSFKNLRYLNLSTSGFGGRVPHELGNLSTLSYLDLNNDRRIWVNMSDGISYYVFDVPAYDLHVDRLDWFSGLPSLQYLDMGSVNLSTATDWQLSINMLPSILNLHLSYCQLPNISTSLPHVNLTSLSTLDLSENWLGPQLPTWVFNSSRLVSLDLHYNDLSYPISTALGNLCNLQTLNL</sequence>
<keyword evidence="7" id="KW-0808">Transferase</keyword>
<evidence type="ECO:0000256" key="6">
    <source>
        <dbReference type="ARBA" id="ARBA00023180"/>
    </source>
</evidence>
<evidence type="ECO:0000313" key="7">
    <source>
        <dbReference type="EMBL" id="RWR91843.1"/>
    </source>
</evidence>
<dbReference type="PANTHER" id="PTHR48063">
    <property type="entry name" value="LRR RECEPTOR-LIKE KINASE"/>
    <property type="match status" value="1"/>
</dbReference>
<keyword evidence="5" id="KW-0472">Membrane</keyword>
<dbReference type="InterPro" id="IPR032675">
    <property type="entry name" value="LRR_dom_sf"/>
</dbReference>
<keyword evidence="7" id="KW-0418">Kinase</keyword>
<protein>
    <submittedName>
        <fullName evidence="7">Leucine-rich repeat receptor-like protein kinase PXL1</fullName>
    </submittedName>
</protein>
<dbReference type="InterPro" id="IPR046956">
    <property type="entry name" value="RLP23-like"/>
</dbReference>
<dbReference type="EMBL" id="QPKB01000009">
    <property type="protein sequence ID" value="RWR91843.1"/>
    <property type="molecule type" value="Genomic_DNA"/>
</dbReference>
<keyword evidence="2" id="KW-0812">Transmembrane</keyword>
<dbReference type="AlphaFoldDB" id="A0A443PM42"/>
<dbReference type="STRING" id="337451.A0A443PM42"/>
<dbReference type="Pfam" id="PF00560">
    <property type="entry name" value="LRR_1"/>
    <property type="match status" value="2"/>
</dbReference>
<dbReference type="SUPFAM" id="SSF52047">
    <property type="entry name" value="RNI-like"/>
    <property type="match status" value="1"/>
</dbReference>
<keyword evidence="4" id="KW-1133">Transmembrane helix</keyword>
<keyword evidence="7" id="KW-0675">Receptor</keyword>
<evidence type="ECO:0000256" key="3">
    <source>
        <dbReference type="ARBA" id="ARBA00022729"/>
    </source>
</evidence>
<dbReference type="PANTHER" id="PTHR48063:SF90">
    <property type="entry name" value="OS11G0565920 PROTEIN"/>
    <property type="match status" value="1"/>
</dbReference>
<evidence type="ECO:0000256" key="1">
    <source>
        <dbReference type="ARBA" id="ARBA00004479"/>
    </source>
</evidence>
<dbReference type="GO" id="GO:0016020">
    <property type="term" value="C:membrane"/>
    <property type="evidence" value="ECO:0007669"/>
    <property type="project" value="UniProtKB-SubCell"/>
</dbReference>
<reference evidence="7 8" key="1">
    <citation type="journal article" date="2019" name="Nat. Plants">
        <title>Stout camphor tree genome fills gaps in understanding of flowering plant genome evolution.</title>
        <authorList>
            <person name="Chaw S.M."/>
            <person name="Liu Y.C."/>
            <person name="Wu Y.W."/>
            <person name="Wang H.Y."/>
            <person name="Lin C.I."/>
            <person name="Wu C.S."/>
            <person name="Ke H.M."/>
            <person name="Chang L.Y."/>
            <person name="Hsu C.Y."/>
            <person name="Yang H.T."/>
            <person name="Sudianto E."/>
            <person name="Hsu M.H."/>
            <person name="Wu K.P."/>
            <person name="Wang L.N."/>
            <person name="Leebens-Mack J.H."/>
            <person name="Tsai I.J."/>
        </authorList>
    </citation>
    <scope>NUCLEOTIDE SEQUENCE [LARGE SCALE GENOMIC DNA]</scope>
    <source>
        <strain evidence="8">cv. Chaw 1501</strain>
        <tissue evidence="7">Young leaves</tissue>
    </source>
</reference>
<accession>A0A443PM42</accession>
<keyword evidence="3" id="KW-0732">Signal</keyword>
<name>A0A443PM42_9MAGN</name>
<dbReference type="Gene3D" id="3.80.10.10">
    <property type="entry name" value="Ribonuclease Inhibitor"/>
    <property type="match status" value="2"/>
</dbReference>
<evidence type="ECO:0000256" key="2">
    <source>
        <dbReference type="ARBA" id="ARBA00022692"/>
    </source>
</evidence>
<dbReference type="GO" id="GO:0016301">
    <property type="term" value="F:kinase activity"/>
    <property type="evidence" value="ECO:0007669"/>
    <property type="project" value="UniProtKB-KW"/>
</dbReference>
<dbReference type="InterPro" id="IPR001611">
    <property type="entry name" value="Leu-rich_rpt"/>
</dbReference>